<feature type="compositionally biased region" description="Low complexity" evidence="4">
    <location>
        <begin position="640"/>
        <end position="649"/>
    </location>
</feature>
<feature type="compositionally biased region" description="Pro residues" evidence="4">
    <location>
        <begin position="650"/>
        <end position="669"/>
    </location>
</feature>
<dbReference type="InterPro" id="IPR011989">
    <property type="entry name" value="ARM-like"/>
</dbReference>
<accession>A0A8J9UXW5</accession>
<evidence type="ECO:0000256" key="3">
    <source>
        <dbReference type="ARBA" id="ARBA00023242"/>
    </source>
</evidence>
<evidence type="ECO:0000256" key="2">
    <source>
        <dbReference type="ARBA" id="ARBA00009745"/>
    </source>
</evidence>
<evidence type="ECO:0000313" key="6">
    <source>
        <dbReference type="Proteomes" id="UP000838878"/>
    </source>
</evidence>
<evidence type="ECO:0000256" key="4">
    <source>
        <dbReference type="SAM" id="MobiDB-lite"/>
    </source>
</evidence>
<dbReference type="InterPro" id="IPR002554">
    <property type="entry name" value="PP2A_B56"/>
</dbReference>
<protein>
    <recommendedName>
        <fullName evidence="7">Serine/threonine protein phosphatase 2A regulatory subunit</fullName>
    </recommendedName>
</protein>
<dbReference type="EMBL" id="OV170227">
    <property type="protein sequence ID" value="CAH0728103.1"/>
    <property type="molecule type" value="Genomic_DNA"/>
</dbReference>
<gene>
    <name evidence="5" type="ORF">BINO364_LOCUS13365</name>
</gene>
<dbReference type="GO" id="GO:0072542">
    <property type="term" value="F:protein phosphatase activator activity"/>
    <property type="evidence" value="ECO:0007669"/>
    <property type="project" value="TreeGrafter"/>
</dbReference>
<evidence type="ECO:0008006" key="7">
    <source>
        <dbReference type="Google" id="ProtNLM"/>
    </source>
</evidence>
<organism evidence="5 6">
    <name type="scientific">Brenthis ino</name>
    <name type="common">lesser marbled fritillary</name>
    <dbReference type="NCBI Taxonomy" id="405034"/>
    <lineage>
        <taxon>Eukaryota</taxon>
        <taxon>Metazoa</taxon>
        <taxon>Ecdysozoa</taxon>
        <taxon>Arthropoda</taxon>
        <taxon>Hexapoda</taxon>
        <taxon>Insecta</taxon>
        <taxon>Pterygota</taxon>
        <taxon>Neoptera</taxon>
        <taxon>Endopterygota</taxon>
        <taxon>Lepidoptera</taxon>
        <taxon>Glossata</taxon>
        <taxon>Ditrysia</taxon>
        <taxon>Papilionoidea</taxon>
        <taxon>Nymphalidae</taxon>
        <taxon>Heliconiinae</taxon>
        <taxon>Argynnini</taxon>
        <taxon>Brenthis</taxon>
    </lineage>
</organism>
<keyword evidence="3" id="KW-0539">Nucleus</keyword>
<dbReference type="GO" id="GO:0000159">
    <property type="term" value="C:protein phosphatase type 2A complex"/>
    <property type="evidence" value="ECO:0007669"/>
    <property type="project" value="InterPro"/>
</dbReference>
<dbReference type="GO" id="GO:0005634">
    <property type="term" value="C:nucleus"/>
    <property type="evidence" value="ECO:0007669"/>
    <property type="project" value="UniProtKB-SubCell"/>
</dbReference>
<name>A0A8J9UXW5_9NEOP</name>
<dbReference type="Gene3D" id="1.25.10.10">
    <property type="entry name" value="Leucine-rich Repeat Variant"/>
    <property type="match status" value="1"/>
</dbReference>
<dbReference type="FunFam" id="1.25.10.10:FF:000003">
    <property type="entry name" value="Serine/threonine-protein phosphatase 2A 56 kDa regulatory subunit"/>
    <property type="match status" value="1"/>
</dbReference>
<comment type="similarity">
    <text evidence="2">Belongs to the phosphatase 2A regulatory subunit B56 family.</text>
</comment>
<dbReference type="Proteomes" id="UP000838878">
    <property type="component" value="Chromosome 7"/>
</dbReference>
<dbReference type="AlphaFoldDB" id="A0A8J9UXW5"/>
<dbReference type="OrthoDB" id="10264446at2759"/>
<dbReference type="PANTHER" id="PTHR10257:SF3">
    <property type="entry name" value="SERINE_THREONINE-PROTEIN PHOSPHATASE 2A 56 KDA REGULATORY SUBUNIT GAMMA ISOFORM"/>
    <property type="match status" value="1"/>
</dbReference>
<feature type="compositionally biased region" description="Basic and acidic residues" evidence="4">
    <location>
        <begin position="682"/>
        <end position="691"/>
    </location>
</feature>
<feature type="non-terminal residue" evidence="5">
    <location>
        <position position="732"/>
    </location>
</feature>
<feature type="region of interest" description="Disordered" evidence="4">
    <location>
        <begin position="1"/>
        <end position="73"/>
    </location>
</feature>
<comment type="subcellular location">
    <subcellularLocation>
        <location evidence="1">Nucleus</location>
    </subcellularLocation>
</comment>
<evidence type="ECO:0000256" key="1">
    <source>
        <dbReference type="ARBA" id="ARBA00004123"/>
    </source>
</evidence>
<sequence length="732" mass="82092">MLASAASASLSRHSLSTMFQKRRSVDRPLVMTRPEKPALGNRPPPPAAIVPKSVDGPRPPGWNSQPRRHGSSRFNVHHHNQELVKLPPIKGRGPVRPPPQLAPVRRRRLPLGCRCRPPPAMVHAGPAARAPCRAMFAAAEAKPRRAVSPLGIPKSPSFHSGLDLVANQGAKRSESVSDVARAFRVALFGMEGPAPAKAPSPPPAIATVAASPERPPAPTNDKESLMVQLPLLKDAPAAEREQLFVRKLQQCCLLFDFADEPLSDLKWKEVKRAALLEMVEYVTSQRGVITEAIYPEAVNMFAINLFRTLPPSSNPNGAEFDPEEDEPTLEAAWPHLQLVYELFLRLLESPDFQPNIAKKYIDQKFVLQLLELFDTEDPRERDFLKTTLHRIYGKFLVLRAYIRKQINNVFYRFIYETEHHNGIAELLEILGSIINGFALPLKEEHKLFLLRVLLPLHKVKSLSVYHPQLAYCVVQFLEKDPSLTQPVVRALLKYWPKTHSPKEVMFLNEMEEILDVIEPAEFQKIMDPLFRQLAKCVSSPHFQVAERALYYWNNEYIMSLMADNAAHVLPLMFPALYRNTKSHWNKTIHGLVYNALKLFMEMNQKLFDECTQQYKQEKHKERERLMQREELWQKLEERAAGNPAARALPRAPPGPPAAPPGAPAAPPGAPGDAPADPALPRLDAETIEAARKQKYNASKPLLRKKSELPAERGAAPAPAEPRRAAPPDAGAC</sequence>
<feature type="region of interest" description="Disordered" evidence="4">
    <location>
        <begin position="639"/>
        <end position="732"/>
    </location>
</feature>
<proteinExistence type="inferred from homology"/>
<dbReference type="GO" id="GO:0005829">
    <property type="term" value="C:cytosol"/>
    <property type="evidence" value="ECO:0007669"/>
    <property type="project" value="TreeGrafter"/>
</dbReference>
<dbReference type="GO" id="GO:0007165">
    <property type="term" value="P:signal transduction"/>
    <property type="evidence" value="ECO:0007669"/>
    <property type="project" value="InterPro"/>
</dbReference>
<keyword evidence="6" id="KW-1185">Reference proteome</keyword>
<reference evidence="5" key="1">
    <citation type="submission" date="2021-12" db="EMBL/GenBank/DDBJ databases">
        <authorList>
            <person name="Martin H S."/>
        </authorList>
    </citation>
    <scope>NUCLEOTIDE SEQUENCE</scope>
</reference>
<dbReference type="SUPFAM" id="SSF48371">
    <property type="entry name" value="ARM repeat"/>
    <property type="match status" value="1"/>
</dbReference>
<evidence type="ECO:0000313" key="5">
    <source>
        <dbReference type="EMBL" id="CAH0728103.1"/>
    </source>
</evidence>
<dbReference type="Pfam" id="PF01603">
    <property type="entry name" value="B56"/>
    <property type="match status" value="1"/>
</dbReference>
<dbReference type="InterPro" id="IPR016024">
    <property type="entry name" value="ARM-type_fold"/>
</dbReference>
<dbReference type="PANTHER" id="PTHR10257">
    <property type="entry name" value="SERINE/THREONINE PROTEIN PHOSPHATASE 2A PP2A REGULATORY SUBUNIT B"/>
    <property type="match status" value="1"/>
</dbReference>
<feature type="compositionally biased region" description="Low complexity" evidence="4">
    <location>
        <begin position="670"/>
        <end position="681"/>
    </location>
</feature>
<feature type="compositionally biased region" description="Low complexity" evidence="4">
    <location>
        <begin position="1"/>
        <end position="16"/>
    </location>
</feature>